<evidence type="ECO:0000256" key="3">
    <source>
        <dbReference type="SAM" id="SignalP"/>
    </source>
</evidence>
<feature type="chain" id="PRO_5041661271" description="Wall-associated receptor kinase galacturonan-binding domain-containing protein" evidence="3">
    <location>
        <begin position="25"/>
        <end position="243"/>
    </location>
</feature>
<protein>
    <recommendedName>
        <fullName evidence="4">Wall-associated receptor kinase galacturonan-binding domain-containing protein</fullName>
    </recommendedName>
</protein>
<keyword evidence="6" id="KW-1185">Reference proteome</keyword>
<feature type="domain" description="Wall-associated receptor kinase galacturonan-binding" evidence="4">
    <location>
        <begin position="30"/>
        <end position="82"/>
    </location>
</feature>
<dbReference type="AlphaFoldDB" id="A0AA89AVR8"/>
<reference evidence="5" key="1">
    <citation type="submission" date="2022-12" db="EMBL/GenBank/DDBJ databases">
        <title>Draft genome assemblies for two species of Escallonia (Escalloniales).</title>
        <authorList>
            <person name="Chanderbali A."/>
            <person name="Dervinis C."/>
            <person name="Anghel I."/>
            <person name="Soltis D."/>
            <person name="Soltis P."/>
            <person name="Zapata F."/>
        </authorList>
    </citation>
    <scope>NUCLEOTIDE SEQUENCE</scope>
    <source>
        <strain evidence="5">UCBG64.0493</strain>
        <tissue evidence="5">Leaf</tissue>
    </source>
</reference>
<accession>A0AA89AVR8</accession>
<gene>
    <name evidence="5" type="ORF">RJ639_007623</name>
</gene>
<evidence type="ECO:0000313" key="5">
    <source>
        <dbReference type="EMBL" id="KAK3016303.1"/>
    </source>
</evidence>
<dbReference type="Pfam" id="PF13947">
    <property type="entry name" value="GUB_WAK_bind"/>
    <property type="match status" value="1"/>
</dbReference>
<comment type="subcellular location">
    <subcellularLocation>
        <location evidence="1">Membrane</location>
        <topology evidence="1">Single-pass membrane protein</topology>
    </subcellularLocation>
</comment>
<organism evidence="5 6">
    <name type="scientific">Escallonia herrerae</name>
    <dbReference type="NCBI Taxonomy" id="1293975"/>
    <lineage>
        <taxon>Eukaryota</taxon>
        <taxon>Viridiplantae</taxon>
        <taxon>Streptophyta</taxon>
        <taxon>Embryophyta</taxon>
        <taxon>Tracheophyta</taxon>
        <taxon>Spermatophyta</taxon>
        <taxon>Magnoliopsida</taxon>
        <taxon>eudicotyledons</taxon>
        <taxon>Gunneridae</taxon>
        <taxon>Pentapetalae</taxon>
        <taxon>asterids</taxon>
        <taxon>campanulids</taxon>
        <taxon>Escalloniales</taxon>
        <taxon>Escalloniaceae</taxon>
        <taxon>Escallonia</taxon>
    </lineage>
</organism>
<keyword evidence="2 3" id="KW-0732">Signal</keyword>
<comment type="caution">
    <text evidence="5">The sequence shown here is derived from an EMBL/GenBank/DDBJ whole genome shotgun (WGS) entry which is preliminary data.</text>
</comment>
<dbReference type="EMBL" id="JAVXUP010001076">
    <property type="protein sequence ID" value="KAK3016303.1"/>
    <property type="molecule type" value="Genomic_DNA"/>
</dbReference>
<evidence type="ECO:0000259" key="4">
    <source>
        <dbReference type="Pfam" id="PF13947"/>
    </source>
</evidence>
<sequence>MTMLLPLFLLELIFSATEVTFALANPKSGCLDKCGNISIPYPFGTNEGCYLNKSYLVECSASNRLQIGENGTGVLDISLDGQLQVLFPLAYMCYDRSGKLISSSSPDVKPSRFPISSTRNKFTVVGCDSIASILGPGQMYITGCHTSCSRISGAKNGSCYGVGCCQSAIPEGITEFDFYLSSYMWDSNVCRYAFIVEEGNYTFSWTDLRNMPKVELFPVVLDWAVGDTDCDKAQGTQNYVSRE</sequence>
<dbReference type="PANTHER" id="PTHR33491">
    <property type="entry name" value="OSJNBA0016N04.9 PROTEIN"/>
    <property type="match status" value="1"/>
</dbReference>
<name>A0AA89AVR8_9ASTE</name>
<evidence type="ECO:0000313" key="6">
    <source>
        <dbReference type="Proteomes" id="UP001188597"/>
    </source>
</evidence>
<evidence type="ECO:0000256" key="2">
    <source>
        <dbReference type="ARBA" id="ARBA00022729"/>
    </source>
</evidence>
<dbReference type="GO" id="GO:0016020">
    <property type="term" value="C:membrane"/>
    <property type="evidence" value="ECO:0007669"/>
    <property type="project" value="UniProtKB-SubCell"/>
</dbReference>
<feature type="signal peptide" evidence="3">
    <location>
        <begin position="1"/>
        <end position="24"/>
    </location>
</feature>
<proteinExistence type="predicted"/>
<evidence type="ECO:0000256" key="1">
    <source>
        <dbReference type="ARBA" id="ARBA00004167"/>
    </source>
</evidence>
<dbReference type="GO" id="GO:0030247">
    <property type="term" value="F:polysaccharide binding"/>
    <property type="evidence" value="ECO:0007669"/>
    <property type="project" value="InterPro"/>
</dbReference>
<dbReference type="Proteomes" id="UP001188597">
    <property type="component" value="Unassembled WGS sequence"/>
</dbReference>
<dbReference type="InterPro" id="IPR025287">
    <property type="entry name" value="WAK_GUB"/>
</dbReference>